<evidence type="ECO:0000313" key="2">
    <source>
        <dbReference type="Proteomes" id="UP001162501"/>
    </source>
</evidence>
<reference evidence="1" key="2">
    <citation type="submission" date="2025-03" db="EMBL/GenBank/DDBJ databases">
        <authorList>
            <consortium name="ELIXIR-Norway"/>
            <consortium name="Elixir Norway"/>
        </authorList>
    </citation>
    <scope>NUCLEOTIDE SEQUENCE</scope>
</reference>
<sequence>MAPTGSGGPAAGPCPPLARAPRPARTSYSPAAAGTCGDAPKSAPPTRALWQPSARRSRYGADPRPRGPCPNPLRYPAAAGYPHHFPSAARPRRRRNSLARGVRARAAAEPPPRTGGDCGRRECGFRGARPARRGRVSGKDPALRRPSVGARAPQCQGAGDAGSQGPSIPGGAHGGPGPGLRAPRPPPGSRHANQSFPKCSPHSRRRTLTCDALSSRRGASRLPGSAPTLRAGGPRAPSGLGCCLRWLHRRSSRRSW</sequence>
<name>A0AC59ZL87_RANTA</name>
<protein>
    <submittedName>
        <fullName evidence="1">Uncharacterized protein</fullName>
    </submittedName>
</protein>
<reference evidence="1" key="1">
    <citation type="submission" date="2023-05" db="EMBL/GenBank/DDBJ databases">
        <authorList>
            <consortium name="ELIXIR-Norway"/>
        </authorList>
    </citation>
    <scope>NUCLEOTIDE SEQUENCE</scope>
</reference>
<gene>
    <name evidence="1" type="ORF">MRATA1EN22A_LOCUS19652</name>
</gene>
<dbReference type="Proteomes" id="UP001162501">
    <property type="component" value="Chromosome 3"/>
</dbReference>
<proteinExistence type="predicted"/>
<accession>A0AC59ZL87</accession>
<organism evidence="1 2">
    <name type="scientific">Rangifer tarandus platyrhynchus</name>
    <name type="common">Svalbard reindeer</name>
    <dbReference type="NCBI Taxonomy" id="3082113"/>
    <lineage>
        <taxon>Eukaryota</taxon>
        <taxon>Metazoa</taxon>
        <taxon>Chordata</taxon>
        <taxon>Craniata</taxon>
        <taxon>Vertebrata</taxon>
        <taxon>Euteleostomi</taxon>
        <taxon>Mammalia</taxon>
        <taxon>Eutheria</taxon>
        <taxon>Laurasiatheria</taxon>
        <taxon>Artiodactyla</taxon>
        <taxon>Ruminantia</taxon>
        <taxon>Pecora</taxon>
        <taxon>Cervidae</taxon>
        <taxon>Odocoileinae</taxon>
        <taxon>Rangifer</taxon>
    </lineage>
</organism>
<evidence type="ECO:0000313" key="1">
    <source>
        <dbReference type="EMBL" id="CAN0451209.1"/>
    </source>
</evidence>
<dbReference type="EMBL" id="OX596087">
    <property type="protein sequence ID" value="CAN0451209.1"/>
    <property type="molecule type" value="Genomic_DNA"/>
</dbReference>